<protein>
    <submittedName>
        <fullName evidence="1">Uncharacterized protein</fullName>
    </submittedName>
</protein>
<name>A0ABQ2A8G1_9BACT</name>
<organism evidence="1 2">
    <name type="scientific">Hymenobacter frigidus</name>
    <dbReference type="NCBI Taxonomy" id="1524095"/>
    <lineage>
        <taxon>Bacteria</taxon>
        <taxon>Pseudomonadati</taxon>
        <taxon>Bacteroidota</taxon>
        <taxon>Cytophagia</taxon>
        <taxon>Cytophagales</taxon>
        <taxon>Hymenobacteraceae</taxon>
        <taxon>Hymenobacter</taxon>
    </lineage>
</organism>
<dbReference type="Proteomes" id="UP000637774">
    <property type="component" value="Unassembled WGS sequence"/>
</dbReference>
<accession>A0ABQ2A8G1</accession>
<dbReference type="EMBL" id="BMGY01000029">
    <property type="protein sequence ID" value="GGH88145.1"/>
    <property type="molecule type" value="Genomic_DNA"/>
</dbReference>
<gene>
    <name evidence="1" type="ORF">GCM10011495_28730</name>
</gene>
<reference evidence="2" key="1">
    <citation type="journal article" date="2019" name="Int. J. Syst. Evol. Microbiol.">
        <title>The Global Catalogue of Microorganisms (GCM) 10K type strain sequencing project: providing services to taxonomists for standard genome sequencing and annotation.</title>
        <authorList>
            <consortium name="The Broad Institute Genomics Platform"/>
            <consortium name="The Broad Institute Genome Sequencing Center for Infectious Disease"/>
            <person name="Wu L."/>
            <person name="Ma J."/>
        </authorList>
    </citation>
    <scope>NUCLEOTIDE SEQUENCE [LARGE SCALE GENOMIC DNA]</scope>
    <source>
        <strain evidence="2">CGMCC 1.14966</strain>
    </source>
</reference>
<sequence length="71" mass="7900">MFGQVAYLPTGDYLSKTPHMEKPTKLFNFKAPVVLIEKANATAQTNCQTLSAVIRRYLECYVAAQPQHGAK</sequence>
<proteinExistence type="predicted"/>
<evidence type="ECO:0000313" key="2">
    <source>
        <dbReference type="Proteomes" id="UP000637774"/>
    </source>
</evidence>
<evidence type="ECO:0000313" key="1">
    <source>
        <dbReference type="EMBL" id="GGH88145.1"/>
    </source>
</evidence>
<keyword evidence="2" id="KW-1185">Reference proteome</keyword>
<comment type="caution">
    <text evidence="1">The sequence shown here is derived from an EMBL/GenBank/DDBJ whole genome shotgun (WGS) entry which is preliminary data.</text>
</comment>